<keyword evidence="6" id="KW-1185">Reference proteome</keyword>
<dbReference type="EMBL" id="VLTM01000099">
    <property type="protein sequence ID" value="KAA0153518.1"/>
    <property type="molecule type" value="Genomic_DNA"/>
</dbReference>
<dbReference type="EMBL" id="VLTO01000002">
    <property type="protein sequence ID" value="KAA0177860.1"/>
    <property type="molecule type" value="Genomic_DNA"/>
</dbReference>
<name>A0A5A8D8Y7_CAFRO</name>
<dbReference type="EMBL" id="VLTL01000091">
    <property type="protein sequence ID" value="KAA0161665.1"/>
    <property type="molecule type" value="Genomic_DNA"/>
</dbReference>
<evidence type="ECO:0000313" key="5">
    <source>
        <dbReference type="Proteomes" id="UP000322899"/>
    </source>
</evidence>
<evidence type="ECO:0000313" key="3">
    <source>
        <dbReference type="EMBL" id="KAA0161665.1"/>
    </source>
</evidence>
<dbReference type="Proteomes" id="UP000323011">
    <property type="component" value="Unassembled WGS sequence"/>
</dbReference>
<dbReference type="AlphaFoldDB" id="A0A5A8D8Y7"/>
<evidence type="ECO:0000313" key="1">
    <source>
        <dbReference type="EMBL" id="KAA0153518.1"/>
    </source>
</evidence>
<proteinExistence type="predicted"/>
<dbReference type="EMBL" id="VLTN01000001">
    <property type="protein sequence ID" value="KAA0157714.1"/>
    <property type="molecule type" value="Genomic_DNA"/>
</dbReference>
<evidence type="ECO:0000313" key="4">
    <source>
        <dbReference type="EMBL" id="KAA0177860.1"/>
    </source>
</evidence>
<dbReference type="Proteomes" id="UP000322899">
    <property type="component" value="Unassembled WGS sequence"/>
</dbReference>
<accession>A0A5A8D8Y7</accession>
<sequence>MAVIVLPAGAAFIAGVVGVGYTFTASRQRVVDKLESKFGYSFASQGTFVSRSVGGLAAALPGGVLTWGTNVVLRPMLSPSKEVADQLAKLKPEQWPTASAVRYAAPIAARLLIGVFVAAAATGGTSAAVESMMFRPTVKALEARQVKRTVRAGESLSGPEDRQ</sequence>
<evidence type="ECO:0000313" key="2">
    <source>
        <dbReference type="EMBL" id="KAA0157714.1"/>
    </source>
</evidence>
<organism evidence="3 7">
    <name type="scientific">Cafeteria roenbergensis</name>
    <name type="common">Marine flagellate</name>
    <dbReference type="NCBI Taxonomy" id="33653"/>
    <lineage>
        <taxon>Eukaryota</taxon>
        <taxon>Sar</taxon>
        <taxon>Stramenopiles</taxon>
        <taxon>Bigyra</taxon>
        <taxon>Opalozoa</taxon>
        <taxon>Bicosoecida</taxon>
        <taxon>Cafeteriaceae</taxon>
        <taxon>Cafeteria</taxon>
    </lineage>
</organism>
<evidence type="ECO:0000313" key="7">
    <source>
        <dbReference type="Proteomes" id="UP000324907"/>
    </source>
</evidence>
<reference evidence="5 6" key="1">
    <citation type="submission" date="2019-07" db="EMBL/GenBank/DDBJ databases">
        <title>Genomes of Cafeteria roenbergensis.</title>
        <authorList>
            <person name="Fischer M.G."/>
            <person name="Hackl T."/>
            <person name="Roman M."/>
        </authorList>
    </citation>
    <scope>NUCLEOTIDE SEQUENCE [LARGE SCALE GENOMIC DNA]</scope>
    <source>
        <strain evidence="2 6">BVI</strain>
        <strain evidence="1 8">Cflag</strain>
        <strain evidence="4 5">E4-10P</strain>
        <strain evidence="3 7">RCC970-E3</strain>
    </source>
</reference>
<evidence type="ECO:0000313" key="6">
    <source>
        <dbReference type="Proteomes" id="UP000323011"/>
    </source>
</evidence>
<dbReference type="Proteomes" id="UP000324907">
    <property type="component" value="Unassembled WGS sequence"/>
</dbReference>
<comment type="caution">
    <text evidence="3">The sequence shown here is derived from an EMBL/GenBank/DDBJ whole genome shotgun (WGS) entry which is preliminary data.</text>
</comment>
<dbReference type="Proteomes" id="UP000325113">
    <property type="component" value="Unassembled WGS sequence"/>
</dbReference>
<gene>
    <name evidence="4" type="ORF">FNF27_00408</name>
    <name evidence="3" type="ORF">FNF28_04969</name>
    <name evidence="2" type="ORF">FNF29_00288</name>
    <name evidence="1" type="ORF">FNF31_06452</name>
</gene>
<protein>
    <submittedName>
        <fullName evidence="3">Uncharacterized protein</fullName>
    </submittedName>
</protein>
<evidence type="ECO:0000313" key="8">
    <source>
        <dbReference type="Proteomes" id="UP000325113"/>
    </source>
</evidence>